<dbReference type="Ensembl" id="ENSMALT00000022009.1">
    <property type="protein sequence ID" value="ENSMALP00000021590.1"/>
    <property type="gene ID" value="ENSMALG00000015099.1"/>
</dbReference>
<dbReference type="InterPro" id="IPR029071">
    <property type="entry name" value="Ubiquitin-like_domsf"/>
</dbReference>
<dbReference type="Proteomes" id="UP000261600">
    <property type="component" value="Unplaced"/>
</dbReference>
<dbReference type="GeneID" id="109974404"/>
<proteinExistence type="predicted"/>
<organism evidence="2 3">
    <name type="scientific">Monopterus albus</name>
    <name type="common">Swamp eel</name>
    <dbReference type="NCBI Taxonomy" id="43700"/>
    <lineage>
        <taxon>Eukaryota</taxon>
        <taxon>Metazoa</taxon>
        <taxon>Chordata</taxon>
        <taxon>Craniata</taxon>
        <taxon>Vertebrata</taxon>
        <taxon>Euteleostomi</taxon>
        <taxon>Actinopterygii</taxon>
        <taxon>Neopterygii</taxon>
        <taxon>Teleostei</taxon>
        <taxon>Neoteleostei</taxon>
        <taxon>Acanthomorphata</taxon>
        <taxon>Anabantaria</taxon>
        <taxon>Synbranchiformes</taxon>
        <taxon>Synbranchidae</taxon>
        <taxon>Monopterus</taxon>
    </lineage>
</organism>
<dbReference type="PROSITE" id="PS50053">
    <property type="entry name" value="UBIQUITIN_2"/>
    <property type="match status" value="1"/>
</dbReference>
<dbReference type="KEGG" id="malb:109974404"/>
<accession>A0A3Q3JY33</accession>
<dbReference type="AlphaFoldDB" id="A0A3Q3JY33"/>
<sequence>MGKIYQVLLHGLRGEKTFIDLSNTEEQMKSMTVKQLKEKIRQKLPETAGEDALRLIFADKELDEDSSLLSSYGVQHMSNIHMVIKVPGGLTV</sequence>
<keyword evidence="3" id="KW-1185">Reference proteome</keyword>
<evidence type="ECO:0000259" key="1">
    <source>
        <dbReference type="PROSITE" id="PS50053"/>
    </source>
</evidence>
<dbReference type="CDD" id="cd17039">
    <property type="entry name" value="Ubl_ubiquitin_like"/>
    <property type="match status" value="1"/>
</dbReference>
<protein>
    <recommendedName>
        <fullName evidence="1">Ubiquitin-like domain-containing protein</fullName>
    </recommendedName>
</protein>
<evidence type="ECO:0000313" key="2">
    <source>
        <dbReference type="Ensembl" id="ENSMALP00000021590.1"/>
    </source>
</evidence>
<dbReference type="Gene3D" id="3.10.20.90">
    <property type="entry name" value="Phosphatidylinositol 3-kinase Catalytic Subunit, Chain A, domain 1"/>
    <property type="match status" value="1"/>
</dbReference>
<dbReference type="SUPFAM" id="SSF54236">
    <property type="entry name" value="Ubiquitin-like"/>
    <property type="match status" value="1"/>
</dbReference>
<dbReference type="Pfam" id="PF00240">
    <property type="entry name" value="ubiquitin"/>
    <property type="match status" value="1"/>
</dbReference>
<reference evidence="2" key="2">
    <citation type="submission" date="2025-09" db="UniProtKB">
        <authorList>
            <consortium name="Ensembl"/>
        </authorList>
    </citation>
    <scope>IDENTIFICATION</scope>
</reference>
<dbReference type="RefSeq" id="XP_020480241.1">
    <property type="nucleotide sequence ID" value="XM_020624585.1"/>
</dbReference>
<evidence type="ECO:0000313" key="3">
    <source>
        <dbReference type="Proteomes" id="UP000261600"/>
    </source>
</evidence>
<dbReference type="InterPro" id="IPR000626">
    <property type="entry name" value="Ubiquitin-like_dom"/>
</dbReference>
<dbReference type="SMART" id="SM00213">
    <property type="entry name" value="UBQ"/>
    <property type="match status" value="1"/>
</dbReference>
<feature type="domain" description="Ubiquitin-like" evidence="1">
    <location>
        <begin position="5"/>
        <end position="89"/>
    </location>
</feature>
<reference evidence="2" key="1">
    <citation type="submission" date="2025-08" db="UniProtKB">
        <authorList>
            <consortium name="Ensembl"/>
        </authorList>
    </citation>
    <scope>IDENTIFICATION</scope>
</reference>
<dbReference type="STRING" id="43700.ENSMALP00000021590"/>
<name>A0A3Q3JY33_MONAL</name>
<dbReference type="OrthoDB" id="428577at2759"/>